<accession>A0A0C5C6W5</accession>
<dbReference type="Proteomes" id="UP000032024">
    <property type="component" value="Chromosome"/>
</dbReference>
<reference evidence="3" key="2">
    <citation type="submission" date="2015-01" db="EMBL/GenBank/DDBJ databases">
        <title>Comparative genome analysis of Bacillus coagulans HM-08, Clostridium butyricum HM-68, Bacillus subtilis HM-66 and Bacillus paralicheniformis BL-09.</title>
        <authorList>
            <person name="Zhang H."/>
        </authorList>
    </citation>
    <scope>NUCLEOTIDE SEQUENCE [LARGE SCALE GENOMIC DNA]</scope>
    <source>
        <strain evidence="3">HM-08</strain>
    </source>
</reference>
<evidence type="ECO:0000313" key="4">
    <source>
        <dbReference type="Proteomes" id="UP000070376"/>
    </source>
</evidence>
<gene>
    <name evidence="2" type="ORF">HMPREF3213_01141</name>
    <name evidence="1" type="ORF">SB48_HM08orf02826</name>
</gene>
<reference evidence="1" key="1">
    <citation type="submission" date="2015-01" db="EMBL/GenBank/DDBJ databases">
        <title>Comparative genome analysis of Bacillus coagulans HM-08, Clostridium butyricum HM-68, Bacillus subtilis HM-66 and Bacillus licheniformis BL-09.</title>
        <authorList>
            <person name="Zhang H."/>
        </authorList>
    </citation>
    <scope>NUCLEOTIDE SEQUENCE [LARGE SCALE GENOMIC DNA]</scope>
    <source>
        <strain evidence="1">HM-08</strain>
    </source>
</reference>
<dbReference type="EMBL" id="LRPN01000033">
    <property type="protein sequence ID" value="KWZ84082.1"/>
    <property type="molecule type" value="Genomic_DNA"/>
</dbReference>
<dbReference type="Proteomes" id="UP000070376">
    <property type="component" value="Unassembled WGS sequence"/>
</dbReference>
<keyword evidence="3" id="KW-1185">Reference proteome</keyword>
<reference evidence="4" key="3">
    <citation type="submission" date="2016-01" db="EMBL/GenBank/DDBJ databases">
        <authorList>
            <person name="Mitreva M."/>
            <person name="Pepin K.H."/>
            <person name="Mihindukulasuriya K.A."/>
            <person name="Fulton R."/>
            <person name="Fronick C."/>
            <person name="O'Laughlin M."/>
            <person name="Miner T."/>
            <person name="Herter B."/>
            <person name="Rosa B.A."/>
            <person name="Cordes M."/>
            <person name="Tomlinson C."/>
            <person name="Wollam A."/>
            <person name="Palsikar V.B."/>
            <person name="Mardis E.R."/>
            <person name="Wilson R.K."/>
        </authorList>
    </citation>
    <scope>NUCLEOTIDE SEQUENCE [LARGE SCALE GENOMIC DNA]</scope>
    <source>
        <strain evidence="4">GED7749B</strain>
    </source>
</reference>
<sequence>MPEHRHPGWEMSLLHLYYIGMRQRIQNGFLHSRPCPKYGALPEGWKSRG</sequence>
<dbReference type="PATRIC" id="fig|1398.18.peg.1795"/>
<protein>
    <submittedName>
        <fullName evidence="2">Uncharacterized protein</fullName>
    </submittedName>
</protein>
<organism evidence="2 4">
    <name type="scientific">Heyndrickxia coagulans</name>
    <name type="common">Weizmannia coagulans</name>
    <dbReference type="NCBI Taxonomy" id="1398"/>
    <lineage>
        <taxon>Bacteria</taxon>
        <taxon>Bacillati</taxon>
        <taxon>Bacillota</taxon>
        <taxon>Bacilli</taxon>
        <taxon>Bacillales</taxon>
        <taxon>Bacillaceae</taxon>
        <taxon>Heyndrickxia</taxon>
    </lineage>
</organism>
<evidence type="ECO:0000313" key="1">
    <source>
        <dbReference type="EMBL" id="AJO22581.1"/>
    </source>
</evidence>
<reference evidence="2" key="4">
    <citation type="submission" date="2016-01" db="EMBL/GenBank/DDBJ databases">
        <authorList>
            <person name="Oliw E.H."/>
        </authorList>
    </citation>
    <scope>NUCLEOTIDE SEQUENCE [LARGE SCALE GENOMIC DNA]</scope>
    <source>
        <strain evidence="2">GED7749B</strain>
    </source>
</reference>
<name>A0A0C5C6W5_HEYCO</name>
<evidence type="ECO:0000313" key="2">
    <source>
        <dbReference type="EMBL" id="KWZ84082.1"/>
    </source>
</evidence>
<proteinExistence type="predicted"/>
<dbReference type="EMBL" id="CP010525">
    <property type="protein sequence ID" value="AJO22581.1"/>
    <property type="molecule type" value="Genomic_DNA"/>
</dbReference>
<dbReference type="AlphaFoldDB" id="A0A0C5C6W5"/>
<evidence type="ECO:0000313" key="3">
    <source>
        <dbReference type="Proteomes" id="UP000032024"/>
    </source>
</evidence>